<evidence type="ECO:0000313" key="3">
    <source>
        <dbReference type="EMBL" id="KAG9397151.1"/>
    </source>
</evidence>
<reference evidence="3" key="1">
    <citation type="submission" date="2021-05" db="EMBL/GenBank/DDBJ databases">
        <title>A free-living protist that lacks canonical eukaryotic 1 DNA replication and segregation systems.</title>
        <authorList>
            <person name="Salas-Leiva D.E."/>
            <person name="Tromer E.C."/>
            <person name="Curtis B.A."/>
            <person name="Jerlstrom-Hultqvist J."/>
            <person name="Kolisko M."/>
            <person name="Yi Z."/>
            <person name="Salas-Leiva J.S."/>
            <person name="Gallot-Lavallee L."/>
            <person name="Kops G.J.P.L."/>
            <person name="Archibald J.M."/>
            <person name="Simpson A.G.B."/>
            <person name="Roger A.J."/>
        </authorList>
    </citation>
    <scope>NUCLEOTIDE SEQUENCE</scope>
    <source>
        <strain evidence="3">BICM</strain>
    </source>
</reference>
<accession>A0A8J6E4M8</accession>
<organism evidence="3 4">
    <name type="scientific">Carpediemonas membranifera</name>
    <dbReference type="NCBI Taxonomy" id="201153"/>
    <lineage>
        <taxon>Eukaryota</taxon>
        <taxon>Metamonada</taxon>
        <taxon>Carpediemonas-like organisms</taxon>
        <taxon>Carpediemonas</taxon>
    </lineage>
</organism>
<protein>
    <submittedName>
        <fullName evidence="3">MAC/Perforin domain</fullName>
    </submittedName>
</protein>
<keyword evidence="4" id="KW-1185">Reference proteome</keyword>
<gene>
    <name evidence="3" type="ORF">J8273_1060</name>
</gene>
<dbReference type="InterPro" id="IPR020864">
    <property type="entry name" value="MACPF"/>
</dbReference>
<evidence type="ECO:0000259" key="2">
    <source>
        <dbReference type="PROSITE" id="PS51412"/>
    </source>
</evidence>
<sequence>MRRHSLALLLVCASLVLCDASSFHHAAAASAQRFCKAYTGNQERVCLQHLKTVEVNDMHAEKFEEANAVPLLVGRVGVGYNMATGQFGLPVVHMTAGPKTYHGTAIPSQVTFTNRGLAQADEASAYKKYEDYAKTLSWNIGSTTVDGKTIVGGMMSHSQNMKTIYSKFFNGPISLAVSTRTATAYTLSTSSHDLDPYFETAVAALPSTYDANLYGLFLEYWGTHLTTSADFGGMLEHQTILRSCIWSKMAEGTLLNELKNELNGVAGESHRKSGNSYVSWRKMGTTDIIGGNPEIHAWRSRVTSFATNPVQIKYTVHRISHYITDSTKRAHVETAINAALHKAHNDRAAEMRAAEAAHAAWFKGAQSISAGVYQDLGHRVNRQLHPAKVYPLGHHPLRAGQERTWSMEVRETVCHTHHHLFHKHKSCHTETVPLKVLGTQAKVICERNSQGLVRARTSMAGVIARWPKHNNYVRGLEAVGPWVSEGCSNAAPFNPHFEGRKGIHDNDLGNFMNFYKYMREASPSYTYYPREEEVIALAAYASGICCIQRGLTTEHQSNGYRFDDHCPAF</sequence>
<feature type="chain" id="PRO_5035258551" evidence="1">
    <location>
        <begin position="21"/>
        <end position="569"/>
    </location>
</feature>
<feature type="signal peptide" evidence="1">
    <location>
        <begin position="1"/>
        <end position="20"/>
    </location>
</feature>
<comment type="caution">
    <text evidence="3">The sequence shown here is derived from an EMBL/GenBank/DDBJ whole genome shotgun (WGS) entry which is preliminary data.</text>
</comment>
<keyword evidence="1" id="KW-0732">Signal</keyword>
<dbReference type="EMBL" id="JAHDYR010000003">
    <property type="protein sequence ID" value="KAG9397151.1"/>
    <property type="molecule type" value="Genomic_DNA"/>
</dbReference>
<feature type="domain" description="MACPF" evidence="2">
    <location>
        <begin position="42"/>
        <end position="355"/>
    </location>
</feature>
<dbReference type="AlphaFoldDB" id="A0A8J6E4M8"/>
<dbReference type="Proteomes" id="UP000717585">
    <property type="component" value="Unassembled WGS sequence"/>
</dbReference>
<dbReference type="PROSITE" id="PS51412">
    <property type="entry name" value="MACPF_2"/>
    <property type="match status" value="1"/>
</dbReference>
<name>A0A8J6E4M8_9EUKA</name>
<dbReference type="OrthoDB" id="10676156at2759"/>
<evidence type="ECO:0000313" key="4">
    <source>
        <dbReference type="Proteomes" id="UP000717585"/>
    </source>
</evidence>
<proteinExistence type="predicted"/>
<dbReference type="Pfam" id="PF01823">
    <property type="entry name" value="MACPF"/>
    <property type="match status" value="1"/>
</dbReference>
<evidence type="ECO:0000256" key="1">
    <source>
        <dbReference type="SAM" id="SignalP"/>
    </source>
</evidence>